<evidence type="ECO:0000256" key="1">
    <source>
        <dbReference type="SAM" id="Phobius"/>
    </source>
</evidence>
<feature type="transmembrane region" description="Helical" evidence="1">
    <location>
        <begin position="55"/>
        <end position="78"/>
    </location>
</feature>
<keyword evidence="1" id="KW-0472">Membrane</keyword>
<feature type="transmembrane region" description="Helical" evidence="1">
    <location>
        <begin position="18"/>
        <end position="35"/>
    </location>
</feature>
<evidence type="ECO:0000313" key="3">
    <source>
        <dbReference type="Proteomes" id="UP001230328"/>
    </source>
</evidence>
<keyword evidence="1" id="KW-0812">Transmembrane</keyword>
<feature type="transmembrane region" description="Helical" evidence="1">
    <location>
        <begin position="115"/>
        <end position="133"/>
    </location>
</feature>
<organism evidence="2 3">
    <name type="scientific">Streptomyces umbrinus</name>
    <dbReference type="NCBI Taxonomy" id="67370"/>
    <lineage>
        <taxon>Bacteria</taxon>
        <taxon>Bacillati</taxon>
        <taxon>Actinomycetota</taxon>
        <taxon>Actinomycetes</taxon>
        <taxon>Kitasatosporales</taxon>
        <taxon>Streptomycetaceae</taxon>
        <taxon>Streptomyces</taxon>
        <taxon>Streptomyces phaeochromogenes group</taxon>
    </lineage>
</organism>
<dbReference type="EMBL" id="JAUSZI010000002">
    <property type="protein sequence ID" value="MDQ1025080.1"/>
    <property type="molecule type" value="Genomic_DNA"/>
</dbReference>
<proteinExistence type="predicted"/>
<dbReference type="InterPro" id="IPR045713">
    <property type="entry name" value="DUF6069"/>
</dbReference>
<sequence>MSNTATASPIRQFAGGRVVYPLAATVAAVIVWLTAHSALDIDLKAKASGGDIQEIGLPLVIGVTLLVGFAAWGVVALLDRKSSSARTWWTLIASAVFVLSLLGPAGSGQGGSAKVALLCMHLVVALVLIPGFARTARKD</sequence>
<gene>
    <name evidence="2" type="ORF">QF035_002662</name>
</gene>
<protein>
    <submittedName>
        <fullName evidence="2">Membrane protein</fullName>
    </submittedName>
</protein>
<keyword evidence="3" id="KW-1185">Reference proteome</keyword>
<dbReference type="Proteomes" id="UP001230328">
    <property type="component" value="Unassembled WGS sequence"/>
</dbReference>
<keyword evidence="1" id="KW-1133">Transmembrane helix</keyword>
<dbReference type="Pfam" id="PF19545">
    <property type="entry name" value="DUF6069"/>
    <property type="match status" value="1"/>
</dbReference>
<evidence type="ECO:0000313" key="2">
    <source>
        <dbReference type="EMBL" id="MDQ1025080.1"/>
    </source>
</evidence>
<name>A0ABU0SND9_9ACTN</name>
<comment type="caution">
    <text evidence="2">The sequence shown here is derived from an EMBL/GenBank/DDBJ whole genome shotgun (WGS) entry which is preliminary data.</text>
</comment>
<reference evidence="2 3" key="1">
    <citation type="submission" date="2023-07" db="EMBL/GenBank/DDBJ databases">
        <title>Comparative genomics of wheat-associated soil bacteria to identify genetic determinants of phenazine resistance.</title>
        <authorList>
            <person name="Mouncey N."/>
        </authorList>
    </citation>
    <scope>NUCLEOTIDE SEQUENCE [LARGE SCALE GENOMIC DNA]</scope>
    <source>
        <strain evidence="2 3">V2I4</strain>
    </source>
</reference>
<dbReference type="RefSeq" id="WP_307520393.1">
    <property type="nucleotide sequence ID" value="NZ_JAUSZI010000002.1"/>
</dbReference>
<feature type="transmembrane region" description="Helical" evidence="1">
    <location>
        <begin position="85"/>
        <end position="103"/>
    </location>
</feature>
<accession>A0ABU0SND9</accession>